<name>A0ABD1JXT3_9TELE</name>
<protein>
    <recommendedName>
        <fullName evidence="4">Transposase</fullName>
    </recommendedName>
</protein>
<proteinExistence type="predicted"/>
<dbReference type="PANTHER" id="PTHR33053">
    <property type="entry name" value="PROTEIN, PUTATIVE-RELATED"/>
    <property type="match status" value="1"/>
</dbReference>
<dbReference type="Proteomes" id="UP001591681">
    <property type="component" value="Unassembled WGS sequence"/>
</dbReference>
<dbReference type="EMBL" id="JBHFQA010000011">
    <property type="protein sequence ID" value="KAL2091678.1"/>
    <property type="molecule type" value="Genomic_DNA"/>
</dbReference>
<evidence type="ECO:0000313" key="3">
    <source>
        <dbReference type="Proteomes" id="UP001591681"/>
    </source>
</evidence>
<keyword evidence="3" id="KW-1185">Reference proteome</keyword>
<comment type="caution">
    <text evidence="2">The sequence shown here is derived from an EMBL/GenBank/DDBJ whole genome shotgun (WGS) entry which is preliminary data.</text>
</comment>
<sequence length="691" mass="77113">MSSYWSKRRRIAKGVESDLLSLGLASSSAECGGKGVSYEVTEVQCTQGGSGAEPLPGHSAHPGQSSGGVSGHSGQSSGGVSEQVHSEQSSGGESEDERSSEHADNSDGSCSSGEDTQSRLSQWAVKRRISHAALADLLSILSGKMHGLPKDPRTLLQTKTRHDIKHISSGSYYHFGFHHGISCHLDNKKTPLPCPSLRIQVNIDGLPLYKSSNAQFWPILGLIECFENRVQTNREPFVIGIYFDNQKPTTLEFLDEFINDTRVLERDGFFYQGASIAIALSAVVCDAPARAFIRRSKGHTGFYSCHKCHVKGVTYQGRMTFPQSDAPPRLDSETFDKFSDEQHFTGFSPFNVLTVGIVTQFPHDYMHVVCLGVVRKLLYLWMRKPLHTRVGTAVVQEVSTALLGYRSHFPTEFNRKPRALTEFERWKVTELRSFLLYTGPASLKGRVSTEICNNFMLLSVAMTILLSVSLVGDYTDYAHTLLLAFVKHCSQLYGREYNGYNMHALLHLSEQTTTYGALDNISCFPFENFLGQLKTMIRKPNKPLEQIIRRLSEKRFKSSESLSTESSLTMEHFSGPVPPHLTAIKQFRRMCVQRVIIQVSASDSCVELAGRRIVVIQNIIVDNKGEVHIVFRSFLKLCNLFEYPLKSSEVGIYHLSALSPQLHHTLAAHIQKKYVLLPIKHGFAGLPMLHQ</sequence>
<feature type="region of interest" description="Disordered" evidence="1">
    <location>
        <begin position="47"/>
        <end position="117"/>
    </location>
</feature>
<dbReference type="PANTHER" id="PTHR33053:SF24">
    <property type="entry name" value="TRANSPOSASE DOMAIN-CONTAINING PROTEIN"/>
    <property type="match status" value="1"/>
</dbReference>
<accession>A0ABD1JXT3</accession>
<gene>
    <name evidence="2" type="ORF">ACEWY4_013941</name>
</gene>
<evidence type="ECO:0000313" key="2">
    <source>
        <dbReference type="EMBL" id="KAL2091678.1"/>
    </source>
</evidence>
<dbReference type="AlphaFoldDB" id="A0ABD1JXT3"/>
<organism evidence="2 3">
    <name type="scientific">Coilia grayii</name>
    <name type="common">Gray's grenadier anchovy</name>
    <dbReference type="NCBI Taxonomy" id="363190"/>
    <lineage>
        <taxon>Eukaryota</taxon>
        <taxon>Metazoa</taxon>
        <taxon>Chordata</taxon>
        <taxon>Craniata</taxon>
        <taxon>Vertebrata</taxon>
        <taxon>Euteleostomi</taxon>
        <taxon>Actinopterygii</taxon>
        <taxon>Neopterygii</taxon>
        <taxon>Teleostei</taxon>
        <taxon>Clupei</taxon>
        <taxon>Clupeiformes</taxon>
        <taxon>Clupeoidei</taxon>
        <taxon>Engraulidae</taxon>
        <taxon>Coilinae</taxon>
        <taxon>Coilia</taxon>
    </lineage>
</organism>
<feature type="compositionally biased region" description="Polar residues" evidence="1">
    <location>
        <begin position="106"/>
        <end position="117"/>
    </location>
</feature>
<evidence type="ECO:0008006" key="4">
    <source>
        <dbReference type="Google" id="ProtNLM"/>
    </source>
</evidence>
<evidence type="ECO:0000256" key="1">
    <source>
        <dbReference type="SAM" id="MobiDB-lite"/>
    </source>
</evidence>
<reference evidence="2 3" key="1">
    <citation type="submission" date="2024-09" db="EMBL/GenBank/DDBJ databases">
        <title>A chromosome-level genome assembly of Gray's grenadier anchovy, Coilia grayii.</title>
        <authorList>
            <person name="Fu Z."/>
        </authorList>
    </citation>
    <scope>NUCLEOTIDE SEQUENCE [LARGE SCALE GENOMIC DNA]</scope>
    <source>
        <strain evidence="2">G4</strain>
        <tissue evidence="2">Muscle</tissue>
    </source>
</reference>
<feature type="compositionally biased region" description="Low complexity" evidence="1">
    <location>
        <begin position="72"/>
        <end position="92"/>
    </location>
</feature>